<proteinExistence type="predicted"/>
<protein>
    <submittedName>
        <fullName evidence="1">Uncharacterized protein</fullName>
    </submittedName>
</protein>
<sequence>MIFKDIHSKLHAIATVGEEDTFISVIPRKKRIPIFFGNIPKNTVSIANSKTIKKTNAVQLSLFS</sequence>
<organism evidence="1 2">
    <name type="scientific">Maribacter vaceletii</name>
    <dbReference type="NCBI Taxonomy" id="1206816"/>
    <lineage>
        <taxon>Bacteria</taxon>
        <taxon>Pseudomonadati</taxon>
        <taxon>Bacteroidota</taxon>
        <taxon>Flavobacteriia</taxon>
        <taxon>Flavobacteriales</taxon>
        <taxon>Flavobacteriaceae</taxon>
        <taxon>Maribacter</taxon>
    </lineage>
</organism>
<dbReference type="AlphaFoldDB" id="A0A495E930"/>
<evidence type="ECO:0000313" key="1">
    <source>
        <dbReference type="EMBL" id="RKR13181.1"/>
    </source>
</evidence>
<name>A0A495E930_9FLAO</name>
<comment type="caution">
    <text evidence="1">The sequence shown here is derived from an EMBL/GenBank/DDBJ whole genome shotgun (WGS) entry which is preliminary data.</text>
</comment>
<keyword evidence="2" id="KW-1185">Reference proteome</keyword>
<dbReference type="Proteomes" id="UP000269412">
    <property type="component" value="Unassembled WGS sequence"/>
</dbReference>
<dbReference type="EMBL" id="RBIQ01000008">
    <property type="protein sequence ID" value="RKR13181.1"/>
    <property type="molecule type" value="Genomic_DNA"/>
</dbReference>
<accession>A0A495E930</accession>
<gene>
    <name evidence="1" type="ORF">CLV91_1896</name>
</gene>
<dbReference type="RefSeq" id="WP_121066862.1">
    <property type="nucleotide sequence ID" value="NZ_RBIQ01000008.1"/>
</dbReference>
<evidence type="ECO:0000313" key="2">
    <source>
        <dbReference type="Proteomes" id="UP000269412"/>
    </source>
</evidence>
<reference evidence="1 2" key="1">
    <citation type="submission" date="2018-10" db="EMBL/GenBank/DDBJ databases">
        <title>Genomic Encyclopedia of Archaeal and Bacterial Type Strains, Phase II (KMG-II): from individual species to whole genera.</title>
        <authorList>
            <person name="Goeker M."/>
        </authorList>
    </citation>
    <scope>NUCLEOTIDE SEQUENCE [LARGE SCALE GENOMIC DNA]</scope>
    <source>
        <strain evidence="1 2">DSM 25230</strain>
    </source>
</reference>